<evidence type="ECO:0000256" key="3">
    <source>
        <dbReference type="ARBA" id="ARBA00022475"/>
    </source>
</evidence>
<keyword evidence="4 7" id="KW-0812">Transmembrane</keyword>
<dbReference type="InterPro" id="IPR035906">
    <property type="entry name" value="MetI-like_sf"/>
</dbReference>
<dbReference type="AlphaFoldDB" id="A0A919SB69"/>
<dbReference type="EMBL" id="BOQL01000021">
    <property type="protein sequence ID" value="GIM67225.1"/>
    <property type="molecule type" value="Genomic_DNA"/>
</dbReference>
<keyword evidence="3" id="KW-1003">Cell membrane</keyword>
<protein>
    <submittedName>
        <fullName evidence="9">ABC transporter permease</fullName>
    </submittedName>
</protein>
<accession>A0A919SB69</accession>
<keyword evidence="10" id="KW-1185">Reference proteome</keyword>
<evidence type="ECO:0000256" key="4">
    <source>
        <dbReference type="ARBA" id="ARBA00022692"/>
    </source>
</evidence>
<evidence type="ECO:0000256" key="6">
    <source>
        <dbReference type="ARBA" id="ARBA00023136"/>
    </source>
</evidence>
<dbReference type="SUPFAM" id="SSF161098">
    <property type="entry name" value="MetI-like"/>
    <property type="match status" value="1"/>
</dbReference>
<gene>
    <name evidence="9" type="ORF">Aau02nite_26470</name>
</gene>
<feature type="transmembrane region" description="Helical" evidence="7">
    <location>
        <begin position="244"/>
        <end position="265"/>
    </location>
</feature>
<feature type="transmembrane region" description="Helical" evidence="7">
    <location>
        <begin position="20"/>
        <end position="41"/>
    </location>
</feature>
<dbReference type="PANTHER" id="PTHR43744">
    <property type="entry name" value="ABC TRANSPORTER PERMEASE PROTEIN MG189-RELATED-RELATED"/>
    <property type="match status" value="1"/>
</dbReference>
<feature type="transmembrane region" description="Helical" evidence="7">
    <location>
        <begin position="75"/>
        <end position="99"/>
    </location>
</feature>
<dbReference type="GO" id="GO:0005886">
    <property type="term" value="C:plasma membrane"/>
    <property type="evidence" value="ECO:0007669"/>
    <property type="project" value="UniProtKB-SubCell"/>
</dbReference>
<sequence>MSNPVSLRRRRLPFNPWHLLLMPLALIFVLPLVQMVLTSFMTTQEINQFPPKFIPASLHLDGYRALLSESHIVRWFANTVLVSAIAVVSHLILCSLAGYGFARLKFAGRGLAFLAVVATVMIPMQLLMIPTYLMFARAGIVDTLAAAFVPWLASAFGIFLMRQFFLSLPVELEEAARLDGCSTLRTFISVVLPLARPALATLAVFTLLSSWNDLLWPLVAISDDNRFTLQVGLASFQGTRRTEWSQLMAGNVIATMPLIIAFLVAQKRFIATMTFSGLKG</sequence>
<comment type="subcellular location">
    <subcellularLocation>
        <location evidence="1 7">Cell membrane</location>
        <topology evidence="1 7">Multi-pass membrane protein</topology>
    </subcellularLocation>
</comment>
<dbReference type="RefSeq" id="WP_212988647.1">
    <property type="nucleotide sequence ID" value="NZ_BAABEA010000019.1"/>
</dbReference>
<dbReference type="Pfam" id="PF00528">
    <property type="entry name" value="BPD_transp_1"/>
    <property type="match status" value="1"/>
</dbReference>
<organism evidence="9 10">
    <name type="scientific">Actinoplanes auranticolor</name>
    <dbReference type="NCBI Taxonomy" id="47988"/>
    <lineage>
        <taxon>Bacteria</taxon>
        <taxon>Bacillati</taxon>
        <taxon>Actinomycetota</taxon>
        <taxon>Actinomycetes</taxon>
        <taxon>Micromonosporales</taxon>
        <taxon>Micromonosporaceae</taxon>
        <taxon>Actinoplanes</taxon>
    </lineage>
</organism>
<comment type="caution">
    <text evidence="9">The sequence shown here is derived from an EMBL/GenBank/DDBJ whole genome shotgun (WGS) entry which is preliminary data.</text>
</comment>
<dbReference type="PROSITE" id="PS50928">
    <property type="entry name" value="ABC_TM1"/>
    <property type="match status" value="1"/>
</dbReference>
<dbReference type="Proteomes" id="UP000681340">
    <property type="component" value="Unassembled WGS sequence"/>
</dbReference>
<feature type="transmembrane region" description="Helical" evidence="7">
    <location>
        <begin position="186"/>
        <end position="208"/>
    </location>
</feature>
<dbReference type="GO" id="GO:0055085">
    <property type="term" value="P:transmembrane transport"/>
    <property type="evidence" value="ECO:0007669"/>
    <property type="project" value="InterPro"/>
</dbReference>
<evidence type="ECO:0000313" key="9">
    <source>
        <dbReference type="EMBL" id="GIM67225.1"/>
    </source>
</evidence>
<evidence type="ECO:0000259" key="8">
    <source>
        <dbReference type="PROSITE" id="PS50928"/>
    </source>
</evidence>
<reference evidence="9" key="1">
    <citation type="submission" date="2021-03" db="EMBL/GenBank/DDBJ databases">
        <title>Whole genome shotgun sequence of Actinoplanes auranticolor NBRC 12245.</title>
        <authorList>
            <person name="Komaki H."/>
            <person name="Tamura T."/>
        </authorList>
    </citation>
    <scope>NUCLEOTIDE SEQUENCE</scope>
    <source>
        <strain evidence="9">NBRC 12245</strain>
    </source>
</reference>
<keyword evidence="6 7" id="KW-0472">Membrane</keyword>
<dbReference type="CDD" id="cd06261">
    <property type="entry name" value="TM_PBP2"/>
    <property type="match status" value="1"/>
</dbReference>
<proteinExistence type="inferred from homology"/>
<dbReference type="Gene3D" id="1.10.3720.10">
    <property type="entry name" value="MetI-like"/>
    <property type="match status" value="1"/>
</dbReference>
<feature type="transmembrane region" description="Helical" evidence="7">
    <location>
        <begin position="145"/>
        <end position="165"/>
    </location>
</feature>
<comment type="similarity">
    <text evidence="7">Belongs to the binding-protein-dependent transport system permease family.</text>
</comment>
<dbReference type="InterPro" id="IPR000515">
    <property type="entry name" value="MetI-like"/>
</dbReference>
<keyword evidence="2 7" id="KW-0813">Transport</keyword>
<evidence type="ECO:0000256" key="5">
    <source>
        <dbReference type="ARBA" id="ARBA00022989"/>
    </source>
</evidence>
<name>A0A919SB69_9ACTN</name>
<evidence type="ECO:0000256" key="7">
    <source>
        <dbReference type="RuleBase" id="RU363032"/>
    </source>
</evidence>
<evidence type="ECO:0000256" key="1">
    <source>
        <dbReference type="ARBA" id="ARBA00004651"/>
    </source>
</evidence>
<feature type="transmembrane region" description="Helical" evidence="7">
    <location>
        <begin position="111"/>
        <end position="133"/>
    </location>
</feature>
<evidence type="ECO:0000313" key="10">
    <source>
        <dbReference type="Proteomes" id="UP000681340"/>
    </source>
</evidence>
<evidence type="ECO:0000256" key="2">
    <source>
        <dbReference type="ARBA" id="ARBA00022448"/>
    </source>
</evidence>
<keyword evidence="5 7" id="KW-1133">Transmembrane helix</keyword>
<dbReference type="PANTHER" id="PTHR43744:SF12">
    <property type="entry name" value="ABC TRANSPORTER PERMEASE PROTEIN MG189-RELATED"/>
    <property type="match status" value="1"/>
</dbReference>
<feature type="domain" description="ABC transmembrane type-1" evidence="8">
    <location>
        <begin position="76"/>
        <end position="265"/>
    </location>
</feature>